<gene>
    <name evidence="1" type="ORF">HMPREF0877_0384</name>
</gene>
<evidence type="ECO:0000313" key="1">
    <source>
        <dbReference type="EMBL" id="EER75361.1"/>
    </source>
</evidence>
<reference evidence="1 2" key="1">
    <citation type="submission" date="2009-04" db="EMBL/GenBank/DDBJ databases">
        <authorList>
            <person name="Qin X."/>
            <person name="Bachman B."/>
            <person name="Battles P."/>
            <person name="Bell A."/>
            <person name="Bess C."/>
            <person name="Bickham C."/>
            <person name="Chaboub L."/>
            <person name="Chen D."/>
            <person name="Coyle M."/>
            <person name="Deiros D.R."/>
            <person name="Dinh H."/>
            <person name="Forbes L."/>
            <person name="Fowler G."/>
            <person name="Francisco L."/>
            <person name="Fu Q."/>
            <person name="Gubbala S."/>
            <person name="Hale W."/>
            <person name="Han Y."/>
            <person name="Hemphill L."/>
            <person name="Highlander S.K."/>
            <person name="Hirani K."/>
            <person name="Hogues M."/>
            <person name="Jackson L."/>
            <person name="Jakkamsetti A."/>
            <person name="Javaid M."/>
            <person name="Jiang H."/>
            <person name="Korchina V."/>
            <person name="Kovar C."/>
            <person name="Lara F."/>
            <person name="Lee S."/>
            <person name="Mata R."/>
            <person name="Mathew T."/>
            <person name="Moen C."/>
            <person name="Morales K."/>
            <person name="Munidasa M."/>
            <person name="Nazareth L."/>
            <person name="Ngo R."/>
            <person name="Nguyen L."/>
            <person name="Okwuonu G."/>
            <person name="Ongeri F."/>
            <person name="Patil S."/>
            <person name="Petrosino J."/>
            <person name="Pham C."/>
            <person name="Pham P."/>
            <person name="Pu L.-L."/>
            <person name="Puazo M."/>
            <person name="Raj R."/>
            <person name="Reid J."/>
            <person name="Rouhana J."/>
            <person name="Saada N."/>
            <person name="Shang Y."/>
            <person name="Simmons D."/>
            <person name="Thornton R."/>
            <person name="Warren J."/>
            <person name="Weissenberger G."/>
            <person name="Zhang J."/>
            <person name="Zhang L."/>
            <person name="Zhou C."/>
            <person name="Zhu D."/>
            <person name="Muzny D."/>
            <person name="Worley K."/>
            <person name="Gibbs R."/>
        </authorList>
    </citation>
    <scope>NUCLEOTIDE SEQUENCE [LARGE SCALE GENOMIC DNA]</scope>
    <source>
        <strain evidence="1 2">ATCC 33313</strain>
    </source>
</reference>
<dbReference type="RefSeq" id="WP_002827902.1">
    <property type="nucleotide sequence ID" value="NZ_GG697129.1"/>
</dbReference>
<comment type="caution">
    <text evidence="1">The sequence shown here is derived from an EMBL/GenBank/DDBJ whole genome shotgun (WGS) entry which is preliminary data.</text>
</comment>
<dbReference type="Proteomes" id="UP000004528">
    <property type="component" value="Unassembled WGS sequence"/>
</dbReference>
<sequence>MTLDEKLRFMLLQEYGLSKAIKDNTISDTDLKLIRKSTDNVIIQNEIDNILQNRTHKKVVENVTKYQRVQQLNGFAAARARLQYKNELQALFSSEKYVSDLDKQEIEKTLSR</sequence>
<name>C5R8T9_WEIPA</name>
<accession>C5R8T9</accession>
<keyword evidence="2" id="KW-1185">Reference proteome</keyword>
<evidence type="ECO:0000313" key="2">
    <source>
        <dbReference type="Proteomes" id="UP000004528"/>
    </source>
</evidence>
<dbReference type="EMBL" id="ACKU01000006">
    <property type="protein sequence ID" value="EER75361.1"/>
    <property type="molecule type" value="Genomic_DNA"/>
</dbReference>
<proteinExistence type="predicted"/>
<dbReference type="AlphaFoldDB" id="C5R8T9"/>
<dbReference type="HOGENOM" id="CLU_2144862_0_0_9"/>
<organism evidence="1 2">
    <name type="scientific">Weissella paramesenteroides ATCC 33313</name>
    <dbReference type="NCBI Taxonomy" id="585506"/>
    <lineage>
        <taxon>Bacteria</taxon>
        <taxon>Bacillati</taxon>
        <taxon>Bacillota</taxon>
        <taxon>Bacilli</taxon>
        <taxon>Lactobacillales</taxon>
        <taxon>Lactobacillaceae</taxon>
        <taxon>Weissella</taxon>
    </lineage>
</organism>
<protein>
    <submittedName>
        <fullName evidence="1">Uncharacterized protein</fullName>
    </submittedName>
</protein>